<evidence type="ECO:0000256" key="3">
    <source>
        <dbReference type="ARBA" id="ARBA00009164"/>
    </source>
</evidence>
<evidence type="ECO:0000256" key="6">
    <source>
        <dbReference type="ARBA" id="ARBA00022833"/>
    </source>
</evidence>
<name>A0A2G8LMW5_STIJA</name>
<gene>
    <name evidence="9" type="ORF">BSL78_01419</name>
</gene>
<comment type="caution">
    <text evidence="9">The sequence shown here is derived from an EMBL/GenBank/DDBJ whole genome shotgun (WGS) entry which is preliminary data.</text>
</comment>
<proteinExistence type="inferred from homology"/>
<protein>
    <recommendedName>
        <fullName evidence="4">6-pyruvoyltetrahydropterin synthase</fullName>
        <ecNumber evidence="4">4.2.3.12</ecNumber>
    </recommendedName>
</protein>
<accession>A0A2G8LMW5</accession>
<dbReference type="OrthoDB" id="14045at2759"/>
<keyword evidence="7" id="KW-0783">Tetrahydrobiopterin biosynthesis</keyword>
<keyword evidence="10" id="KW-1185">Reference proteome</keyword>
<comment type="pathway">
    <text evidence="2">Cofactor biosynthesis; tetrahydrobiopterin biosynthesis; tetrahydrobiopterin from 7,8-dihydroneopterin triphosphate: step 1/3.</text>
</comment>
<dbReference type="GO" id="GO:0005739">
    <property type="term" value="C:mitochondrion"/>
    <property type="evidence" value="ECO:0007669"/>
    <property type="project" value="TreeGrafter"/>
</dbReference>
<dbReference type="PANTHER" id="PTHR12589:SF7">
    <property type="entry name" value="6-PYRUVOYL TETRAHYDROBIOPTERIN SYNTHASE"/>
    <property type="match status" value="1"/>
</dbReference>
<dbReference type="UniPathway" id="UPA00849">
    <property type="reaction ID" value="UER00819"/>
</dbReference>
<keyword evidence="5" id="KW-0479">Metal-binding</keyword>
<dbReference type="Proteomes" id="UP000230750">
    <property type="component" value="Unassembled WGS sequence"/>
</dbReference>
<comment type="similarity">
    <text evidence="3">Belongs to the PTPS family.</text>
</comment>
<dbReference type="Pfam" id="PF01242">
    <property type="entry name" value="PTPS"/>
    <property type="match status" value="1"/>
</dbReference>
<evidence type="ECO:0000256" key="4">
    <source>
        <dbReference type="ARBA" id="ARBA00013100"/>
    </source>
</evidence>
<evidence type="ECO:0000256" key="5">
    <source>
        <dbReference type="ARBA" id="ARBA00022723"/>
    </source>
</evidence>
<dbReference type="GO" id="GO:0006729">
    <property type="term" value="P:tetrahydrobiopterin biosynthetic process"/>
    <property type="evidence" value="ECO:0007669"/>
    <property type="project" value="UniProtKB-UniPathway"/>
</dbReference>
<dbReference type="PANTHER" id="PTHR12589">
    <property type="entry name" value="PYRUVOYL TETRAHYDROBIOPTERIN SYNTHASE"/>
    <property type="match status" value="1"/>
</dbReference>
<dbReference type="EMBL" id="MRZV01000028">
    <property type="protein sequence ID" value="PIK61601.1"/>
    <property type="molecule type" value="Genomic_DNA"/>
</dbReference>
<dbReference type="Gene3D" id="3.30.479.10">
    <property type="entry name" value="6-pyruvoyl tetrahydropterin synthase/QueD"/>
    <property type="match status" value="1"/>
</dbReference>
<sequence length="77" mass="9116">MFCSVVALEEAVKKTVKPMDHQHVDKDIQWFKDRVCTMENIAIYLWENLKKNLTEPDQLYEVKVAERETVSVIYRGN</sequence>
<evidence type="ECO:0000313" key="10">
    <source>
        <dbReference type="Proteomes" id="UP000230750"/>
    </source>
</evidence>
<dbReference type="InterPro" id="IPR007115">
    <property type="entry name" value="6-PTP_synth/QueD"/>
</dbReference>
<dbReference type="SUPFAM" id="SSF55620">
    <property type="entry name" value="Tetrahydrobiopterin biosynthesis enzymes-like"/>
    <property type="match status" value="1"/>
</dbReference>
<evidence type="ECO:0000256" key="1">
    <source>
        <dbReference type="ARBA" id="ARBA00001947"/>
    </source>
</evidence>
<keyword evidence="8" id="KW-0456">Lyase</keyword>
<reference evidence="9 10" key="1">
    <citation type="journal article" date="2017" name="PLoS Biol.">
        <title>The sea cucumber genome provides insights into morphological evolution and visceral regeneration.</title>
        <authorList>
            <person name="Zhang X."/>
            <person name="Sun L."/>
            <person name="Yuan J."/>
            <person name="Sun Y."/>
            <person name="Gao Y."/>
            <person name="Zhang L."/>
            <person name="Li S."/>
            <person name="Dai H."/>
            <person name="Hamel J.F."/>
            <person name="Liu C."/>
            <person name="Yu Y."/>
            <person name="Liu S."/>
            <person name="Lin W."/>
            <person name="Guo K."/>
            <person name="Jin S."/>
            <person name="Xu P."/>
            <person name="Storey K.B."/>
            <person name="Huan P."/>
            <person name="Zhang T."/>
            <person name="Zhou Y."/>
            <person name="Zhang J."/>
            <person name="Lin C."/>
            <person name="Li X."/>
            <person name="Xing L."/>
            <person name="Huo D."/>
            <person name="Sun M."/>
            <person name="Wang L."/>
            <person name="Mercier A."/>
            <person name="Li F."/>
            <person name="Yang H."/>
            <person name="Xiang J."/>
        </authorList>
    </citation>
    <scope>NUCLEOTIDE SEQUENCE [LARGE SCALE GENOMIC DNA]</scope>
    <source>
        <strain evidence="9">Shaxun</strain>
        <tissue evidence="9">Muscle</tissue>
    </source>
</reference>
<keyword evidence="6" id="KW-0862">Zinc</keyword>
<dbReference type="GO" id="GO:0046872">
    <property type="term" value="F:metal ion binding"/>
    <property type="evidence" value="ECO:0007669"/>
    <property type="project" value="UniProtKB-KW"/>
</dbReference>
<dbReference type="EC" id="4.2.3.12" evidence="4"/>
<evidence type="ECO:0000256" key="7">
    <source>
        <dbReference type="ARBA" id="ARBA00023007"/>
    </source>
</evidence>
<comment type="cofactor">
    <cofactor evidence="1">
        <name>Zn(2+)</name>
        <dbReference type="ChEBI" id="CHEBI:29105"/>
    </cofactor>
</comment>
<dbReference type="STRING" id="307972.A0A2G8LMW5"/>
<evidence type="ECO:0000313" key="9">
    <source>
        <dbReference type="EMBL" id="PIK61601.1"/>
    </source>
</evidence>
<dbReference type="GO" id="GO:0003874">
    <property type="term" value="F:6-pyruvoyltetrahydropterin synthase activity"/>
    <property type="evidence" value="ECO:0007669"/>
    <property type="project" value="UniProtKB-EC"/>
</dbReference>
<dbReference type="AlphaFoldDB" id="A0A2G8LMW5"/>
<evidence type="ECO:0000256" key="2">
    <source>
        <dbReference type="ARBA" id="ARBA00005126"/>
    </source>
</evidence>
<dbReference type="InterPro" id="IPR038418">
    <property type="entry name" value="6-PTP_synth/QueD_sf"/>
</dbReference>
<evidence type="ECO:0000256" key="8">
    <source>
        <dbReference type="ARBA" id="ARBA00023239"/>
    </source>
</evidence>
<organism evidence="9 10">
    <name type="scientific">Stichopus japonicus</name>
    <name type="common">Sea cucumber</name>
    <dbReference type="NCBI Taxonomy" id="307972"/>
    <lineage>
        <taxon>Eukaryota</taxon>
        <taxon>Metazoa</taxon>
        <taxon>Echinodermata</taxon>
        <taxon>Eleutherozoa</taxon>
        <taxon>Echinozoa</taxon>
        <taxon>Holothuroidea</taxon>
        <taxon>Aspidochirotacea</taxon>
        <taxon>Aspidochirotida</taxon>
        <taxon>Stichopodidae</taxon>
        <taxon>Apostichopus</taxon>
    </lineage>
</organism>